<evidence type="ECO:0000313" key="2">
    <source>
        <dbReference type="EMBL" id="KAJ4948230.1"/>
    </source>
</evidence>
<accession>A0AAD6FTW2</accession>
<dbReference type="Proteomes" id="UP001219934">
    <property type="component" value="Unassembled WGS sequence"/>
</dbReference>
<comment type="caution">
    <text evidence="2">The sequence shown here is derived from an EMBL/GenBank/DDBJ whole genome shotgun (WGS) entry which is preliminary data.</text>
</comment>
<feature type="region of interest" description="Disordered" evidence="1">
    <location>
        <begin position="43"/>
        <end position="77"/>
    </location>
</feature>
<feature type="compositionally biased region" description="Polar residues" evidence="1">
    <location>
        <begin position="53"/>
        <end position="65"/>
    </location>
</feature>
<keyword evidence="3" id="KW-1185">Reference proteome</keyword>
<organism evidence="2 3">
    <name type="scientific">Pogonophryne albipinna</name>
    <dbReference type="NCBI Taxonomy" id="1090488"/>
    <lineage>
        <taxon>Eukaryota</taxon>
        <taxon>Metazoa</taxon>
        <taxon>Chordata</taxon>
        <taxon>Craniata</taxon>
        <taxon>Vertebrata</taxon>
        <taxon>Euteleostomi</taxon>
        <taxon>Actinopterygii</taxon>
        <taxon>Neopterygii</taxon>
        <taxon>Teleostei</taxon>
        <taxon>Neoteleostei</taxon>
        <taxon>Acanthomorphata</taxon>
        <taxon>Eupercaria</taxon>
        <taxon>Perciformes</taxon>
        <taxon>Notothenioidei</taxon>
        <taxon>Pogonophryne</taxon>
    </lineage>
</organism>
<reference evidence="2" key="1">
    <citation type="submission" date="2022-11" db="EMBL/GenBank/DDBJ databases">
        <title>Chromosome-level genome of Pogonophryne albipinna.</title>
        <authorList>
            <person name="Jo E."/>
        </authorList>
    </citation>
    <scope>NUCLEOTIDE SEQUENCE</scope>
    <source>
        <strain evidence="2">SGF0006</strain>
        <tissue evidence="2">Muscle</tissue>
    </source>
</reference>
<evidence type="ECO:0000313" key="3">
    <source>
        <dbReference type="Proteomes" id="UP001219934"/>
    </source>
</evidence>
<evidence type="ECO:0000256" key="1">
    <source>
        <dbReference type="SAM" id="MobiDB-lite"/>
    </source>
</evidence>
<sequence>MKAKKKKFSNSLSKCFWGVSDPAVRSIELYLAPLSTDGARRDGLKRLSHSVGPLQNSDTNKQAGQSEGAEETAPTHS</sequence>
<dbReference type="EMBL" id="JAPTMU010000001">
    <property type="protein sequence ID" value="KAJ4948230.1"/>
    <property type="molecule type" value="Genomic_DNA"/>
</dbReference>
<protein>
    <submittedName>
        <fullName evidence="2">Uncharacterized protein</fullName>
    </submittedName>
</protein>
<feature type="non-terminal residue" evidence="2">
    <location>
        <position position="77"/>
    </location>
</feature>
<gene>
    <name evidence="2" type="ORF">JOQ06_019766</name>
</gene>
<name>A0AAD6FTW2_9TELE</name>
<dbReference type="AlphaFoldDB" id="A0AAD6FTW2"/>
<proteinExistence type="predicted"/>